<feature type="repeat" description="Filamin" evidence="3">
    <location>
        <begin position="221"/>
        <end position="298"/>
    </location>
</feature>
<dbReference type="InterPro" id="IPR017868">
    <property type="entry name" value="Filamin/ABP280_repeat-like"/>
</dbReference>
<comment type="caution">
    <text evidence="5">The sequence shown here is derived from an EMBL/GenBank/DDBJ whole genome shotgun (WGS) entry which is preliminary data.</text>
</comment>
<gene>
    <name evidence="5" type="ORF">ANN_26006</name>
</gene>
<evidence type="ECO:0000256" key="2">
    <source>
        <dbReference type="ARBA" id="ARBA00022737"/>
    </source>
</evidence>
<protein>
    <submittedName>
        <fullName evidence="5">Uncharacterized protein</fullName>
    </submittedName>
</protein>
<accession>A0ABQ8S534</accession>
<proteinExistence type="inferred from homology"/>
<dbReference type="EMBL" id="JAJSOF020000036">
    <property type="protein sequence ID" value="KAJ4429010.1"/>
    <property type="molecule type" value="Genomic_DNA"/>
</dbReference>
<feature type="region of interest" description="Disordered" evidence="4">
    <location>
        <begin position="89"/>
        <end position="127"/>
    </location>
</feature>
<evidence type="ECO:0000313" key="5">
    <source>
        <dbReference type="EMBL" id="KAJ4429010.1"/>
    </source>
</evidence>
<evidence type="ECO:0000256" key="4">
    <source>
        <dbReference type="SAM" id="MobiDB-lite"/>
    </source>
</evidence>
<keyword evidence="2" id="KW-0677">Repeat</keyword>
<dbReference type="InterPro" id="IPR044801">
    <property type="entry name" value="Filamin"/>
</dbReference>
<dbReference type="PANTHER" id="PTHR38537:SF8">
    <property type="entry name" value="FILAMIN-A"/>
    <property type="match status" value="1"/>
</dbReference>
<feature type="non-terminal residue" evidence="5">
    <location>
        <position position="1"/>
    </location>
</feature>
<dbReference type="InterPro" id="IPR014756">
    <property type="entry name" value="Ig_E-set"/>
</dbReference>
<comment type="similarity">
    <text evidence="1">Belongs to the filamin family.</text>
</comment>
<dbReference type="PANTHER" id="PTHR38537">
    <property type="entry name" value="JITTERBUG, ISOFORM N"/>
    <property type="match status" value="1"/>
</dbReference>
<dbReference type="SUPFAM" id="SSF81296">
    <property type="entry name" value="E set domains"/>
    <property type="match status" value="2"/>
</dbReference>
<evidence type="ECO:0000313" key="6">
    <source>
        <dbReference type="Proteomes" id="UP001148838"/>
    </source>
</evidence>
<name>A0ABQ8S534_PERAM</name>
<keyword evidence="6" id="KW-1185">Reference proteome</keyword>
<dbReference type="PROSITE" id="PS50194">
    <property type="entry name" value="FILAMIN_REPEAT"/>
    <property type="match status" value="2"/>
</dbReference>
<sequence length="353" mass="39306">EPVVLYGSETWTLTLREEQRLRVFENKMFRKIFGAKRDEVTGEWRKLHNTELHALYSSPDIIRNIKSRRLRWVGHVAFMDESKNAYRVLVGRPEGKRPLGRSRRSRNSPTDNRSGNGTGSVPATVTGDGLKLVPVNRQSTINIDLHDNVADLNDVAVIVTAPSRRNLPVKLFRNRDQILANFTATEIGEHIIDIRVRDQRVVGAPFRTHAYNSRAIQVGRIPNGVLGQPVEFEIDGSGAGSGNLEILVNGGHVTSFVRNLGNQRFLASFVPHEALSHLVEMKFNGETVPANSPKNVGVNLLRDSPLQGRQLIMQCPHLSDNIVTTMLSGSCLLIRADTTKETQHGFIQSDCDA</sequence>
<reference evidence="5 6" key="1">
    <citation type="journal article" date="2022" name="Allergy">
        <title>Genome assembly and annotation of Periplaneta americana reveal a comprehensive cockroach allergen profile.</title>
        <authorList>
            <person name="Wang L."/>
            <person name="Xiong Q."/>
            <person name="Saelim N."/>
            <person name="Wang L."/>
            <person name="Nong W."/>
            <person name="Wan A.T."/>
            <person name="Shi M."/>
            <person name="Liu X."/>
            <person name="Cao Q."/>
            <person name="Hui J.H.L."/>
            <person name="Sookrung N."/>
            <person name="Leung T.F."/>
            <person name="Tungtrongchitr A."/>
            <person name="Tsui S.K.W."/>
        </authorList>
    </citation>
    <scope>NUCLEOTIDE SEQUENCE [LARGE SCALE GENOMIC DNA]</scope>
    <source>
        <strain evidence="5">PWHHKU_190912</strain>
    </source>
</reference>
<feature type="compositionally biased region" description="Polar residues" evidence="4">
    <location>
        <begin position="107"/>
        <end position="123"/>
    </location>
</feature>
<dbReference type="Proteomes" id="UP001148838">
    <property type="component" value="Unassembled WGS sequence"/>
</dbReference>
<dbReference type="Pfam" id="PF00630">
    <property type="entry name" value="Filamin"/>
    <property type="match status" value="2"/>
</dbReference>
<dbReference type="InterPro" id="IPR013783">
    <property type="entry name" value="Ig-like_fold"/>
</dbReference>
<evidence type="ECO:0000256" key="1">
    <source>
        <dbReference type="ARBA" id="ARBA00009238"/>
    </source>
</evidence>
<evidence type="ECO:0000256" key="3">
    <source>
        <dbReference type="PROSITE-ProRule" id="PRU00087"/>
    </source>
</evidence>
<organism evidence="5 6">
    <name type="scientific">Periplaneta americana</name>
    <name type="common">American cockroach</name>
    <name type="synonym">Blatta americana</name>
    <dbReference type="NCBI Taxonomy" id="6978"/>
    <lineage>
        <taxon>Eukaryota</taxon>
        <taxon>Metazoa</taxon>
        <taxon>Ecdysozoa</taxon>
        <taxon>Arthropoda</taxon>
        <taxon>Hexapoda</taxon>
        <taxon>Insecta</taxon>
        <taxon>Pterygota</taxon>
        <taxon>Neoptera</taxon>
        <taxon>Polyneoptera</taxon>
        <taxon>Dictyoptera</taxon>
        <taxon>Blattodea</taxon>
        <taxon>Blattoidea</taxon>
        <taxon>Blattidae</taxon>
        <taxon>Blattinae</taxon>
        <taxon>Periplaneta</taxon>
    </lineage>
</organism>
<dbReference type="InterPro" id="IPR001298">
    <property type="entry name" value="Filamin/ABP280_rpt"/>
</dbReference>
<dbReference type="Gene3D" id="2.60.40.10">
    <property type="entry name" value="Immunoglobulins"/>
    <property type="match status" value="2"/>
</dbReference>
<feature type="repeat" description="Filamin" evidence="3">
    <location>
        <begin position="115"/>
        <end position="210"/>
    </location>
</feature>
<dbReference type="SMART" id="SM00557">
    <property type="entry name" value="IG_FLMN"/>
    <property type="match status" value="2"/>
</dbReference>